<sequence>MPWNKTKPFWICAALFGLVFAVLFSVRLGLFKSLNVNPKTVSLSGINSLPAKDSWMNIFQNGRKIGSSHTTFSKTASGYRLYEKIHMRINTMGLVQDLRLNTGGRLNPDFTLSSFDFEISSDRFRFVVEGTISNDLLSIQTLSSGSKRKIDIELKERIYIIPGILKAVAASALVPGDEFAFQIFDPATMGRETVIVKVIGREEVLNQGIKKTATKLSLMFKGVTQLAWIDENDEVIKEKGFLGISLEKTTRDNALFGLPLEASQDLTTVASVPSNMLIDDAGKLTRLEVEIGGVKYDDIDLHGGRQSLVDNVLTITIESLSDLASFAAENKSHEDRKEFLKPTPFVQSDHPKIRKLAQKIVSGNEVPLTKAVRLVDWVYKNIDKRPVLSLPDALSTLENRMGDCNEHAVLLAALARATGIPVKIEAGLVYLNGRFYYHAWNLLYLGKWVTADALFGQIPADVTHIRFASGQQKQQLDLMSIIGKIKLKIVKKTGP</sequence>
<dbReference type="InterPro" id="IPR002931">
    <property type="entry name" value="Transglutaminase-like"/>
</dbReference>
<dbReference type="SMART" id="SM00460">
    <property type="entry name" value="TGc"/>
    <property type="match status" value="1"/>
</dbReference>
<gene>
    <name evidence="2" type="ORF">H8D96_16240</name>
</gene>
<dbReference type="EMBL" id="JACNIG010000302">
    <property type="protein sequence ID" value="MBC8433460.1"/>
    <property type="molecule type" value="Genomic_DNA"/>
</dbReference>
<dbReference type="PANTHER" id="PTHR33490:SF3">
    <property type="entry name" value="CONSERVED INTEGRAL MEMBRANE PROTEIN"/>
    <property type="match status" value="1"/>
</dbReference>
<dbReference type="SUPFAM" id="SSF54001">
    <property type="entry name" value="Cysteine proteinases"/>
    <property type="match status" value="1"/>
</dbReference>
<organism evidence="2 3">
    <name type="scientific">Candidatus Desulfatibia vada</name>
    <dbReference type="NCBI Taxonomy" id="2841696"/>
    <lineage>
        <taxon>Bacteria</taxon>
        <taxon>Pseudomonadati</taxon>
        <taxon>Thermodesulfobacteriota</taxon>
        <taxon>Desulfobacteria</taxon>
        <taxon>Desulfobacterales</taxon>
        <taxon>Desulfobacterales incertae sedis</taxon>
        <taxon>Candidatus Desulfatibia</taxon>
    </lineage>
</organism>
<evidence type="ECO:0000313" key="3">
    <source>
        <dbReference type="Proteomes" id="UP000605201"/>
    </source>
</evidence>
<dbReference type="Gene3D" id="3.10.620.30">
    <property type="match status" value="1"/>
</dbReference>
<dbReference type="InterPro" id="IPR038765">
    <property type="entry name" value="Papain-like_cys_pep_sf"/>
</dbReference>
<name>A0A8J6TTG9_9BACT</name>
<dbReference type="PANTHER" id="PTHR33490">
    <property type="entry name" value="BLR5614 PROTEIN-RELATED"/>
    <property type="match status" value="1"/>
</dbReference>
<evidence type="ECO:0000313" key="2">
    <source>
        <dbReference type="EMBL" id="MBC8433460.1"/>
    </source>
</evidence>
<dbReference type="Pfam" id="PF01841">
    <property type="entry name" value="Transglut_core"/>
    <property type="match status" value="1"/>
</dbReference>
<dbReference type="Proteomes" id="UP000605201">
    <property type="component" value="Unassembled WGS sequence"/>
</dbReference>
<protein>
    <submittedName>
        <fullName evidence="2">Transglutaminase domain-containing protein</fullName>
    </submittedName>
</protein>
<proteinExistence type="predicted"/>
<dbReference type="AlphaFoldDB" id="A0A8J6TTG9"/>
<reference evidence="2 3" key="1">
    <citation type="submission" date="2020-08" db="EMBL/GenBank/DDBJ databases">
        <title>Bridging the membrane lipid divide: bacteria of the FCB group superphylum have the potential to synthesize archaeal ether lipids.</title>
        <authorList>
            <person name="Villanueva L."/>
            <person name="Von Meijenfeldt F.A.B."/>
            <person name="Westbye A.B."/>
            <person name="Yadav S."/>
            <person name="Hopmans E.C."/>
            <person name="Dutilh B.E."/>
            <person name="Sinninghe Damste J.S."/>
        </authorList>
    </citation>
    <scope>NUCLEOTIDE SEQUENCE [LARGE SCALE GENOMIC DNA]</scope>
    <source>
        <strain evidence="2">NIOZ-UU17</strain>
    </source>
</reference>
<accession>A0A8J6TTG9</accession>
<comment type="caution">
    <text evidence="2">The sequence shown here is derived from an EMBL/GenBank/DDBJ whole genome shotgun (WGS) entry which is preliminary data.</text>
</comment>
<evidence type="ECO:0000259" key="1">
    <source>
        <dbReference type="SMART" id="SM00460"/>
    </source>
</evidence>
<feature type="domain" description="Transglutaminase-like" evidence="1">
    <location>
        <begin position="396"/>
        <end position="455"/>
    </location>
</feature>